<dbReference type="RefSeq" id="WP_073609859.1">
    <property type="nucleotide sequence ID" value="NZ_MRCG01000015.1"/>
</dbReference>
<dbReference type="Gene3D" id="3.90.550.10">
    <property type="entry name" value="Spore Coat Polysaccharide Biosynthesis Protein SpsA, Chain A"/>
    <property type="match status" value="1"/>
</dbReference>
<keyword evidence="3" id="KW-1185">Reference proteome</keyword>
<evidence type="ECO:0000313" key="3">
    <source>
        <dbReference type="Proteomes" id="UP000185557"/>
    </source>
</evidence>
<dbReference type="AlphaFoldDB" id="A0A1U7J1P0"/>
<dbReference type="PANTHER" id="PTHR43179">
    <property type="entry name" value="RHAMNOSYLTRANSFERASE WBBL"/>
    <property type="match status" value="1"/>
</dbReference>
<dbReference type="STRING" id="549789.NIES30_18160"/>
<proteinExistence type="predicted"/>
<dbReference type="InterPro" id="IPR001173">
    <property type="entry name" value="Glyco_trans_2-like"/>
</dbReference>
<dbReference type="EMBL" id="MRCG01000015">
    <property type="protein sequence ID" value="OKH45811.1"/>
    <property type="molecule type" value="Genomic_DNA"/>
</dbReference>
<dbReference type="Proteomes" id="UP000185557">
    <property type="component" value="Unassembled WGS sequence"/>
</dbReference>
<evidence type="ECO:0000259" key="1">
    <source>
        <dbReference type="Pfam" id="PF00535"/>
    </source>
</evidence>
<organism evidence="2 3">
    <name type="scientific">Phormidium tenue NIES-30</name>
    <dbReference type="NCBI Taxonomy" id="549789"/>
    <lineage>
        <taxon>Bacteria</taxon>
        <taxon>Bacillati</taxon>
        <taxon>Cyanobacteriota</taxon>
        <taxon>Cyanophyceae</taxon>
        <taxon>Oscillatoriophycideae</taxon>
        <taxon>Oscillatoriales</taxon>
        <taxon>Oscillatoriaceae</taxon>
        <taxon>Phormidium</taxon>
    </lineage>
</organism>
<dbReference type="GO" id="GO:0016740">
    <property type="term" value="F:transferase activity"/>
    <property type="evidence" value="ECO:0007669"/>
    <property type="project" value="UniProtKB-KW"/>
</dbReference>
<name>A0A1U7J1P0_9CYAN</name>
<dbReference type="OrthoDB" id="8936324at2"/>
<keyword evidence="2" id="KW-0808">Transferase</keyword>
<dbReference type="InterPro" id="IPR029044">
    <property type="entry name" value="Nucleotide-diphossugar_trans"/>
</dbReference>
<accession>A0A1U7J1P0</accession>
<sequence>MTVPNVTLVVSPRERFSYTQTSLESIYKHTQMPFKLVYVDGNSPKPVAEYLAAQAIEKGFERVRVNHFLTPNQARNIGLARVDTPYVVFVDNDVVVSPGWLEALVQCADETGAAIVGPLTCQDEPVHETIHFANGEARIIVDVKGRRRLREKMCRQGQRVAQVAHKLERTPAELVEFHCMLVRTSVFEQLGPLDEGFLNTKEHVDLCLGVAQAGGTIYFEPTSVITYVPGIAWSWADLHLYMLRWSDAWEQESLVHLRQKWNLPEDVYFSQKLKALGWRRRRMILSPLLHRMTFGLVKNRLVEKVLMYGALAPVDRVLNRYLTSRHARLWLQPQRASAVEPPRLVAELPARSPQETVHENSSAA</sequence>
<reference evidence="2 3" key="1">
    <citation type="submission" date="2016-11" db="EMBL/GenBank/DDBJ databases">
        <title>Draft Genome Sequences of Nine Cyanobacterial Strains from Diverse Habitats.</title>
        <authorList>
            <person name="Zhu T."/>
            <person name="Hou S."/>
            <person name="Lu X."/>
            <person name="Hess W.R."/>
        </authorList>
    </citation>
    <scope>NUCLEOTIDE SEQUENCE [LARGE SCALE GENOMIC DNA]</scope>
    <source>
        <strain evidence="2 3">NIES-30</strain>
    </source>
</reference>
<dbReference type="Pfam" id="PF00535">
    <property type="entry name" value="Glycos_transf_2"/>
    <property type="match status" value="1"/>
</dbReference>
<gene>
    <name evidence="2" type="ORF">NIES30_18160</name>
</gene>
<feature type="domain" description="Glycosyltransferase 2-like" evidence="1">
    <location>
        <begin position="16"/>
        <end position="130"/>
    </location>
</feature>
<dbReference type="PANTHER" id="PTHR43179:SF7">
    <property type="entry name" value="RHAMNOSYLTRANSFERASE WBBL"/>
    <property type="match status" value="1"/>
</dbReference>
<protein>
    <submittedName>
        <fullName evidence="2">Glycosyl transferase family 2</fullName>
    </submittedName>
</protein>
<comment type="caution">
    <text evidence="2">The sequence shown here is derived from an EMBL/GenBank/DDBJ whole genome shotgun (WGS) entry which is preliminary data.</text>
</comment>
<dbReference type="SUPFAM" id="SSF53448">
    <property type="entry name" value="Nucleotide-diphospho-sugar transferases"/>
    <property type="match status" value="1"/>
</dbReference>
<evidence type="ECO:0000313" key="2">
    <source>
        <dbReference type="EMBL" id="OKH45811.1"/>
    </source>
</evidence>